<evidence type="ECO:0008006" key="10">
    <source>
        <dbReference type="Google" id="ProtNLM"/>
    </source>
</evidence>
<accession>A0A165DP63</accession>
<keyword evidence="5" id="KW-0539">Nucleus</keyword>
<evidence type="ECO:0000256" key="1">
    <source>
        <dbReference type="ARBA" id="ARBA00004123"/>
    </source>
</evidence>
<dbReference type="GO" id="GO:0043124">
    <property type="term" value="P:negative regulation of canonical NF-kappaB signal transduction"/>
    <property type="evidence" value="ECO:0007669"/>
    <property type="project" value="InterPro"/>
</dbReference>
<gene>
    <name evidence="8" type="ORF">CALCODRAFT_55719</name>
</gene>
<keyword evidence="3" id="KW-0677">Repeat</keyword>
<name>A0A165DP63_9BASI</name>
<evidence type="ECO:0000256" key="2">
    <source>
        <dbReference type="ARBA" id="ARBA00022553"/>
    </source>
</evidence>
<evidence type="ECO:0000256" key="7">
    <source>
        <dbReference type="SAM" id="MobiDB-lite"/>
    </source>
</evidence>
<feature type="compositionally biased region" description="Basic residues" evidence="7">
    <location>
        <begin position="39"/>
        <end position="51"/>
    </location>
</feature>
<dbReference type="GO" id="GO:0005634">
    <property type="term" value="C:nucleus"/>
    <property type="evidence" value="ECO:0007669"/>
    <property type="project" value="UniProtKB-SubCell"/>
</dbReference>
<sequence length="313" mass="35775">MPLNLKETSSERLERAWRKEQRRKRKLRTGAGTSSSSHSHSHAHGERTKRRAAAEPGTYDAAFSPSEQAWDPQAHLRPPPAEEGDEEADDESRFRAKLLDNLPLDDPDYAQAERAAYVPSRWGRAPGAPVEMEDEGYAEWVRRGMWARTHAAEVAQEGQRLLAREQKEREKRVLRARQLAEERERERRREERRKEREQRALGEAWAAYERGWARLAALGPESAGWADIPWPLFAHPSGPAELTEQGMREFLLSPAHSGGKGARERGREALLRWHPDKFEGRWMGRVRPPERGSVREGVGVVVRFLGPLAGERE</sequence>
<dbReference type="AlphaFoldDB" id="A0A165DP63"/>
<keyword evidence="2" id="KW-0597">Phosphoprotein</keyword>
<dbReference type="InterPro" id="IPR038753">
    <property type="entry name" value="NFKBIL1"/>
</dbReference>
<dbReference type="InParanoid" id="A0A165DP63"/>
<dbReference type="PANTHER" id="PTHR15263:SF1">
    <property type="entry name" value="NF-KAPPA-B INHIBITOR-LIKE PROTEIN 1"/>
    <property type="match status" value="1"/>
</dbReference>
<evidence type="ECO:0000313" key="9">
    <source>
        <dbReference type="Proteomes" id="UP000076842"/>
    </source>
</evidence>
<proteinExistence type="predicted"/>
<organism evidence="8 9">
    <name type="scientific">Calocera cornea HHB12733</name>
    <dbReference type="NCBI Taxonomy" id="1353952"/>
    <lineage>
        <taxon>Eukaryota</taxon>
        <taxon>Fungi</taxon>
        <taxon>Dikarya</taxon>
        <taxon>Basidiomycota</taxon>
        <taxon>Agaricomycotina</taxon>
        <taxon>Dacrymycetes</taxon>
        <taxon>Dacrymycetales</taxon>
        <taxon>Dacrymycetaceae</taxon>
        <taxon>Calocera</taxon>
    </lineage>
</organism>
<keyword evidence="6" id="KW-0175">Coiled coil</keyword>
<dbReference type="OrthoDB" id="412109at2759"/>
<comment type="subcellular location">
    <subcellularLocation>
        <location evidence="1">Nucleus</location>
    </subcellularLocation>
</comment>
<feature type="compositionally biased region" description="Basic and acidic residues" evidence="7">
    <location>
        <begin position="8"/>
        <end position="19"/>
    </location>
</feature>
<feature type="region of interest" description="Disordered" evidence="7">
    <location>
        <begin position="1"/>
        <end position="111"/>
    </location>
</feature>
<protein>
    <recommendedName>
        <fullName evidence="10">NF-kappa-B inhibitor-like protein 1</fullName>
    </recommendedName>
</protein>
<evidence type="ECO:0000256" key="4">
    <source>
        <dbReference type="ARBA" id="ARBA00023043"/>
    </source>
</evidence>
<dbReference type="EMBL" id="KV424042">
    <property type="protein sequence ID" value="KZT53231.1"/>
    <property type="molecule type" value="Genomic_DNA"/>
</dbReference>
<evidence type="ECO:0000313" key="8">
    <source>
        <dbReference type="EMBL" id="KZT53231.1"/>
    </source>
</evidence>
<evidence type="ECO:0000256" key="6">
    <source>
        <dbReference type="SAM" id="Coils"/>
    </source>
</evidence>
<feature type="coiled-coil region" evidence="6">
    <location>
        <begin position="164"/>
        <end position="200"/>
    </location>
</feature>
<reference evidence="8 9" key="1">
    <citation type="journal article" date="2016" name="Mol. Biol. Evol.">
        <title>Comparative Genomics of Early-Diverging Mushroom-Forming Fungi Provides Insights into the Origins of Lignocellulose Decay Capabilities.</title>
        <authorList>
            <person name="Nagy L.G."/>
            <person name="Riley R."/>
            <person name="Tritt A."/>
            <person name="Adam C."/>
            <person name="Daum C."/>
            <person name="Floudas D."/>
            <person name="Sun H."/>
            <person name="Yadav J.S."/>
            <person name="Pangilinan J."/>
            <person name="Larsson K.H."/>
            <person name="Matsuura K."/>
            <person name="Barry K."/>
            <person name="Labutti K."/>
            <person name="Kuo R."/>
            <person name="Ohm R.A."/>
            <person name="Bhattacharya S.S."/>
            <person name="Shirouzu T."/>
            <person name="Yoshinaga Y."/>
            <person name="Martin F.M."/>
            <person name="Grigoriev I.V."/>
            <person name="Hibbett D.S."/>
        </authorList>
    </citation>
    <scope>NUCLEOTIDE SEQUENCE [LARGE SCALE GENOMIC DNA]</scope>
    <source>
        <strain evidence="8 9">HHB12733</strain>
    </source>
</reference>
<dbReference type="Proteomes" id="UP000076842">
    <property type="component" value="Unassembled WGS sequence"/>
</dbReference>
<dbReference type="STRING" id="1353952.A0A165DP63"/>
<dbReference type="PANTHER" id="PTHR15263">
    <property type="entry name" value="I-KAPPA-B-LIKE PROTEIN IKBL"/>
    <property type="match status" value="1"/>
</dbReference>
<evidence type="ECO:0000256" key="5">
    <source>
        <dbReference type="ARBA" id="ARBA00023242"/>
    </source>
</evidence>
<keyword evidence="9" id="KW-1185">Reference proteome</keyword>
<feature type="compositionally biased region" description="Low complexity" evidence="7">
    <location>
        <begin position="29"/>
        <end position="38"/>
    </location>
</feature>
<evidence type="ECO:0000256" key="3">
    <source>
        <dbReference type="ARBA" id="ARBA00022737"/>
    </source>
</evidence>
<keyword evidence="4" id="KW-0040">ANK repeat</keyword>